<gene>
    <name evidence="3" type="ORF">IX84_30595</name>
</gene>
<dbReference type="Proteomes" id="UP000029736">
    <property type="component" value="Unassembled WGS sequence"/>
</dbReference>
<dbReference type="EMBL" id="JPOS01000098">
    <property type="protein sequence ID" value="KGE84969.1"/>
    <property type="molecule type" value="Genomic_DNA"/>
</dbReference>
<organism evidence="3 4">
    <name type="scientific">Phaeodactylibacter xiamenensis</name>
    <dbReference type="NCBI Taxonomy" id="1524460"/>
    <lineage>
        <taxon>Bacteria</taxon>
        <taxon>Pseudomonadati</taxon>
        <taxon>Bacteroidota</taxon>
        <taxon>Saprospiria</taxon>
        <taxon>Saprospirales</taxon>
        <taxon>Haliscomenobacteraceae</taxon>
        <taxon>Phaeodactylibacter</taxon>
    </lineage>
</organism>
<dbReference type="STRING" id="1524460.IX84_30595"/>
<feature type="chain" id="PRO_5005417642" description="Secretion system C-terminal sorting domain-containing protein" evidence="1">
    <location>
        <begin position="22"/>
        <end position="1105"/>
    </location>
</feature>
<dbReference type="Gene3D" id="2.60.40.10">
    <property type="entry name" value="Immunoglobulins"/>
    <property type="match status" value="1"/>
</dbReference>
<dbReference type="RefSeq" id="WP_052516509.1">
    <property type="nucleotide sequence ID" value="NZ_JBKAGJ010000038.1"/>
</dbReference>
<dbReference type="Pfam" id="PF18962">
    <property type="entry name" value="Por_Secre_tail"/>
    <property type="match status" value="1"/>
</dbReference>
<comment type="caution">
    <text evidence="3">The sequence shown here is derived from an EMBL/GenBank/DDBJ whole genome shotgun (WGS) entry which is preliminary data.</text>
</comment>
<accession>A0A098RXQ3</accession>
<reference evidence="3 4" key="1">
    <citation type="journal article" date="2014" name="Int. J. Syst. Evol. Microbiol.">
        <title>Phaeodactylibacter xiamenensis gen. nov., sp. nov., a member of the family Saprospiraceae isolated from the marine alga Phaeodactylum tricornutum.</title>
        <authorList>
            <person name="Chen Z.Jr."/>
            <person name="Lei X."/>
            <person name="Lai Q."/>
            <person name="Li Y."/>
            <person name="Zhang B."/>
            <person name="Zhang J."/>
            <person name="Zhang H."/>
            <person name="Yang L."/>
            <person name="Zheng W."/>
            <person name="Tian Y."/>
            <person name="Yu Z."/>
            <person name="Xu H.Jr."/>
            <person name="Zheng T."/>
        </authorList>
    </citation>
    <scope>NUCLEOTIDE SEQUENCE [LARGE SCALE GENOMIC DNA]</scope>
    <source>
        <strain evidence="3 4">KD52</strain>
    </source>
</reference>
<feature type="domain" description="Secretion system C-terminal sorting" evidence="2">
    <location>
        <begin position="1027"/>
        <end position="1095"/>
    </location>
</feature>
<dbReference type="InterPro" id="IPR026444">
    <property type="entry name" value="Secre_tail"/>
</dbReference>
<evidence type="ECO:0000313" key="4">
    <source>
        <dbReference type="Proteomes" id="UP000029736"/>
    </source>
</evidence>
<keyword evidence="4" id="KW-1185">Reference proteome</keyword>
<dbReference type="OrthoDB" id="1488385at2"/>
<protein>
    <recommendedName>
        <fullName evidence="2">Secretion system C-terminal sorting domain-containing protein</fullName>
    </recommendedName>
</protein>
<evidence type="ECO:0000313" key="3">
    <source>
        <dbReference type="EMBL" id="KGE84969.1"/>
    </source>
</evidence>
<keyword evidence="1" id="KW-0732">Signal</keyword>
<sequence>MKNRTTTLLLLILSIPALLTAQQRTFPAERSTAEFLGKSPALTELADFSRDRTGKAKLRKVIPKEIPNFTQRQHIPRNAAATALPKGPDPRFEAQQLRSQNLMVEPSIVFEGIDRPASGGITPPDPCGDLNGKHYIQMANSSGGATLRVYDLEGNLTLNLPSLSALWAEFGVSGLGDPIVLWDHAAERWMISEFQDFGGNALLVAVSVTDDPAGEWYAYRFQTPSFPDYPKYSIWHNAYLVTTNEPSDDNVPIYALERGAMLQGAEPGVQRLGIPKFPGGGFQVATPVDWDGNNPPPTDAPGYVVRMYDDAWDGGQDKVELWEVHLDWADDAANFVSGPSDMVGAPFDAEICPNGSFFDCIEQPNGQLVDGLKDIILHRVPYLNFGSHESILLHFAVDVDGMDRAGLRWMELRKSGNSDWSIYQEGTYSKDDGLSRFAGGISMDFNGNILMAYSVGGPTRDLSLRYTGRLNGDPLGIMTVEEYEFAEGLSSQNGARWGDYAAMAIDPLTGTDFWFTGEYMGPDGLWSTKIMSAKLRRDSNDVGIQALTSPQSSGYLTDAEPVQVAVRNFGYKPMSGYTVGFQFENGMVFTDTIMDTLASDSVYLHTFAETVNMTPIDSYDFLLFTSHPLDTANFNDTLRVQVEQLPRNDVAIAEVLGLEQNVCDTSALVEIVIQNAGVDTLFSAFISTGLNGMIGDDIEWEGSLAPGATETIVIELSPLNNGINEFAVSVGFPNEVNDENQTNDSREIQFEAVLDGQEVTVRLLTDSYPEETSWEIRDLMGNIIAEGGPYEEQITLEEAKFCLPDACYLFILYDSWGDGLIGPPAGDFEIVDGEGNILAQLGDDINFGTQTQRTFCATFSCLLSIDPSIVNESAPGAEDGSIILNLSNGIENFEYSINGGDTFQSSPVFSNLPGGTYECVGRDVNGCLADTIVTLATCALELSAEVTNATEGQPNGSILVNVNGGQGDLTYQIGNGTLQDSNLFEGLAPGNYTIRVRDGAGCEQSLLVMVEMTSSLSHTFFGKEVKLYPNPTDGFVQVEIRGLDNTNFLPVRIINTSGQTVRHARLVNYGEITRGIVSLYDLPAGTYFLRFEHEELPRLFKAVKQ</sequence>
<dbReference type="InterPro" id="IPR013783">
    <property type="entry name" value="Ig-like_fold"/>
</dbReference>
<evidence type="ECO:0000259" key="2">
    <source>
        <dbReference type="Pfam" id="PF18962"/>
    </source>
</evidence>
<feature type="signal peptide" evidence="1">
    <location>
        <begin position="1"/>
        <end position="21"/>
    </location>
</feature>
<proteinExistence type="predicted"/>
<evidence type="ECO:0000256" key="1">
    <source>
        <dbReference type="SAM" id="SignalP"/>
    </source>
</evidence>
<name>A0A098RXQ3_9BACT</name>
<dbReference type="NCBIfam" id="TIGR04183">
    <property type="entry name" value="Por_Secre_tail"/>
    <property type="match status" value="1"/>
</dbReference>
<dbReference type="AlphaFoldDB" id="A0A098RXQ3"/>